<keyword evidence="3" id="KW-1185">Reference proteome</keyword>
<feature type="region of interest" description="Disordered" evidence="1">
    <location>
        <begin position="1"/>
        <end position="21"/>
    </location>
</feature>
<proteinExistence type="predicted"/>
<evidence type="ECO:0000313" key="3">
    <source>
        <dbReference type="Proteomes" id="UP000267606"/>
    </source>
</evidence>
<dbReference type="AlphaFoldDB" id="A0A183HSW7"/>
<evidence type="ECO:0000256" key="1">
    <source>
        <dbReference type="SAM" id="MobiDB-lite"/>
    </source>
</evidence>
<dbReference type="Proteomes" id="UP000267606">
    <property type="component" value="Unassembled WGS sequence"/>
</dbReference>
<sequence length="42" mass="4900">MNNHSKETDDNDSETAEKTLVRKRKRNLLDDEERALALLRSS</sequence>
<reference evidence="4" key="1">
    <citation type="submission" date="2016-06" db="UniProtKB">
        <authorList>
            <consortium name="WormBaseParasite"/>
        </authorList>
    </citation>
    <scope>IDENTIFICATION</scope>
</reference>
<organism evidence="4">
    <name type="scientific">Onchocerca flexuosa</name>
    <dbReference type="NCBI Taxonomy" id="387005"/>
    <lineage>
        <taxon>Eukaryota</taxon>
        <taxon>Metazoa</taxon>
        <taxon>Ecdysozoa</taxon>
        <taxon>Nematoda</taxon>
        <taxon>Chromadorea</taxon>
        <taxon>Rhabditida</taxon>
        <taxon>Spirurina</taxon>
        <taxon>Spiruromorpha</taxon>
        <taxon>Filarioidea</taxon>
        <taxon>Onchocercidae</taxon>
        <taxon>Onchocerca</taxon>
    </lineage>
</organism>
<accession>A0A183HSW7</accession>
<dbReference type="EMBL" id="UZAJ01014249">
    <property type="protein sequence ID" value="VDO69678.1"/>
    <property type="molecule type" value="Genomic_DNA"/>
</dbReference>
<gene>
    <name evidence="2" type="ORF">OFLC_LOCUS10579</name>
</gene>
<protein>
    <submittedName>
        <fullName evidence="4">BZIP domain-containing protein</fullName>
    </submittedName>
</protein>
<evidence type="ECO:0000313" key="4">
    <source>
        <dbReference type="WBParaSite" id="OFLC_0001057901-mRNA-1"/>
    </source>
</evidence>
<dbReference type="WBParaSite" id="OFLC_0001057901-mRNA-1">
    <property type="protein sequence ID" value="OFLC_0001057901-mRNA-1"/>
    <property type="gene ID" value="OFLC_0001057901"/>
</dbReference>
<reference evidence="2 3" key="2">
    <citation type="submission" date="2018-11" db="EMBL/GenBank/DDBJ databases">
        <authorList>
            <consortium name="Pathogen Informatics"/>
        </authorList>
    </citation>
    <scope>NUCLEOTIDE SEQUENCE [LARGE SCALE GENOMIC DNA]</scope>
</reference>
<evidence type="ECO:0000313" key="2">
    <source>
        <dbReference type="EMBL" id="VDO69678.1"/>
    </source>
</evidence>
<name>A0A183HSW7_9BILA</name>